<evidence type="ECO:0000256" key="4">
    <source>
        <dbReference type="ARBA" id="ARBA00023163"/>
    </source>
</evidence>
<dbReference type="Pfam" id="PF16282">
    <property type="entry name" value="SANT_DAMP1_like"/>
    <property type="match status" value="1"/>
</dbReference>
<keyword evidence="10" id="KW-1185">Reference proteome</keyword>
<keyword evidence="4" id="KW-0804">Transcription</keyword>
<keyword evidence="5" id="KW-0539">Nucleus</keyword>
<sequence length="449" mass="49517">MGDAKEILGLHKVAGLGASAEKRKTPKDAFKKPDGVSREVYALTGGLPPIMPTLDPSSLKRRQIPSKKISWQWLPFKTSARLDNLQLCHWVRMVDGHSPAGDYAFDKYNKAVEVVRYTDEEYNEHLVDPGWSREETDNLFDLCEQFDLRFIIIADRFTPPRSVEELKGRYYSAARAIVLARAAVTDEVADHTLVKDTYNTAYEVDRKRALGIILSQSRQQDHEDAKVLEEAKRITEARLDTKIGEEAELPISAPAVAAPAEASRVLRTSSSPLAIAVDVPAPVATPTPAPPVPVVAPVAAAPSGPRGPRVYSRAALLAQQVHAIGSTAGVRTSKRVDQLLEEYGVRSKPKVPTQAVCAEHLELRKEVITLIQLQKQVQAKEVEVAALRENPFADVPATPSTPKVKGGQTILYERPSKRDHKRKATTKLTETPLSPPYQKRARKMKGSES</sequence>
<evidence type="ECO:0000259" key="8">
    <source>
        <dbReference type="Pfam" id="PF16282"/>
    </source>
</evidence>
<evidence type="ECO:0000259" key="7">
    <source>
        <dbReference type="Pfam" id="PF05499"/>
    </source>
</evidence>
<dbReference type="Gene3D" id="1.10.10.60">
    <property type="entry name" value="Homeodomain-like"/>
    <property type="match status" value="1"/>
</dbReference>
<dbReference type="PANTHER" id="PTHR12855:SF10">
    <property type="entry name" value="DNA METHYLTRANSFERASE 1-ASSOCIATED PROTEIN 1"/>
    <property type="match status" value="1"/>
</dbReference>
<dbReference type="InterPro" id="IPR032563">
    <property type="entry name" value="DAMP1_SANT-like"/>
</dbReference>
<gene>
    <name evidence="9" type="ORF">CSSPTR1EN2_LOCUS18691</name>
</gene>
<dbReference type="Pfam" id="PF05499">
    <property type="entry name" value="DMAP1"/>
    <property type="match status" value="1"/>
</dbReference>
<evidence type="ECO:0000256" key="6">
    <source>
        <dbReference type="SAM" id="MobiDB-lite"/>
    </source>
</evidence>
<evidence type="ECO:0008006" key="11">
    <source>
        <dbReference type="Google" id="ProtNLM"/>
    </source>
</evidence>
<comment type="subcellular location">
    <subcellularLocation>
        <location evidence="1">Nucleus</location>
    </subcellularLocation>
</comment>
<evidence type="ECO:0000256" key="2">
    <source>
        <dbReference type="ARBA" id="ARBA00022853"/>
    </source>
</evidence>
<feature type="domain" description="DNA methyltransferase 1-associated 1" evidence="7">
    <location>
        <begin position="317"/>
        <end position="389"/>
    </location>
</feature>
<keyword evidence="3" id="KW-0805">Transcription regulation</keyword>
<accession>A0ABP0UQA6</accession>
<evidence type="ECO:0000313" key="10">
    <source>
        <dbReference type="Proteomes" id="UP001497512"/>
    </source>
</evidence>
<dbReference type="Proteomes" id="UP001497512">
    <property type="component" value="Chromosome 5"/>
</dbReference>
<feature type="compositionally biased region" description="Basic residues" evidence="6">
    <location>
        <begin position="439"/>
        <end position="449"/>
    </location>
</feature>
<evidence type="ECO:0000313" key="9">
    <source>
        <dbReference type="EMBL" id="CAK9227342.1"/>
    </source>
</evidence>
<organism evidence="9 10">
    <name type="scientific">Sphagnum troendelagicum</name>
    <dbReference type="NCBI Taxonomy" id="128251"/>
    <lineage>
        <taxon>Eukaryota</taxon>
        <taxon>Viridiplantae</taxon>
        <taxon>Streptophyta</taxon>
        <taxon>Embryophyta</taxon>
        <taxon>Bryophyta</taxon>
        <taxon>Sphagnophytina</taxon>
        <taxon>Sphagnopsida</taxon>
        <taxon>Sphagnales</taxon>
        <taxon>Sphagnaceae</taxon>
        <taxon>Sphagnum</taxon>
    </lineage>
</organism>
<dbReference type="SUPFAM" id="SSF46689">
    <property type="entry name" value="Homeodomain-like"/>
    <property type="match status" value="1"/>
</dbReference>
<keyword evidence="2" id="KW-0156">Chromatin regulator</keyword>
<evidence type="ECO:0000256" key="5">
    <source>
        <dbReference type="ARBA" id="ARBA00023242"/>
    </source>
</evidence>
<name>A0ABP0UQA6_9BRYO</name>
<reference evidence="9" key="1">
    <citation type="submission" date="2024-02" db="EMBL/GenBank/DDBJ databases">
        <authorList>
            <consortium name="ELIXIR-Norway"/>
            <consortium name="Elixir Norway"/>
        </authorList>
    </citation>
    <scope>NUCLEOTIDE SEQUENCE</scope>
</reference>
<dbReference type="InterPro" id="IPR027109">
    <property type="entry name" value="Swc4/Dmap1"/>
</dbReference>
<feature type="region of interest" description="Disordered" evidence="6">
    <location>
        <begin position="393"/>
        <end position="449"/>
    </location>
</feature>
<feature type="domain" description="DAMP1 SANT/Myb-like" evidence="8">
    <location>
        <begin position="103"/>
        <end position="177"/>
    </location>
</feature>
<evidence type="ECO:0000256" key="1">
    <source>
        <dbReference type="ARBA" id="ARBA00004123"/>
    </source>
</evidence>
<dbReference type="PANTHER" id="PTHR12855">
    <property type="entry name" value="DNA METHYLTRANSFERASE 1-ASSOCIATED PROTEIN 1 FAMILY MEMBER"/>
    <property type="match status" value="1"/>
</dbReference>
<dbReference type="EMBL" id="OZ019897">
    <property type="protein sequence ID" value="CAK9227342.1"/>
    <property type="molecule type" value="Genomic_DNA"/>
</dbReference>
<dbReference type="InterPro" id="IPR008468">
    <property type="entry name" value="DMAP1"/>
</dbReference>
<protein>
    <recommendedName>
        <fullName evidence="11">SWR1-complex protein 4</fullName>
    </recommendedName>
</protein>
<proteinExistence type="predicted"/>
<evidence type="ECO:0000256" key="3">
    <source>
        <dbReference type="ARBA" id="ARBA00023015"/>
    </source>
</evidence>
<dbReference type="InterPro" id="IPR009057">
    <property type="entry name" value="Homeodomain-like_sf"/>
</dbReference>